<evidence type="ECO:0000256" key="8">
    <source>
        <dbReference type="ARBA" id="ARBA00023163"/>
    </source>
</evidence>
<feature type="compositionally biased region" description="Basic and acidic residues" evidence="10">
    <location>
        <begin position="139"/>
        <end position="153"/>
    </location>
</feature>
<evidence type="ECO:0000256" key="2">
    <source>
        <dbReference type="ARBA" id="ARBA00010812"/>
    </source>
</evidence>
<feature type="compositionally biased region" description="Basic and acidic residues" evidence="10">
    <location>
        <begin position="1"/>
        <end position="10"/>
    </location>
</feature>
<dbReference type="AlphaFoldDB" id="A0A9P4QKY4"/>
<dbReference type="InterPro" id="IPR000116">
    <property type="entry name" value="HMGA"/>
</dbReference>
<comment type="similarity">
    <text evidence="2">Belongs to the HMGA family.</text>
</comment>
<dbReference type="InterPro" id="IPR017956">
    <property type="entry name" value="AT_hook_DNA-bd_motif"/>
</dbReference>
<keyword evidence="8" id="KW-0804">Transcription</keyword>
<feature type="compositionally biased region" description="Polar residues" evidence="10">
    <location>
        <begin position="264"/>
        <end position="281"/>
    </location>
</feature>
<keyword evidence="6" id="KW-0805">Transcription regulation</keyword>
<dbReference type="GO" id="GO:0010557">
    <property type="term" value="P:positive regulation of macromolecule biosynthetic process"/>
    <property type="evidence" value="ECO:0007669"/>
    <property type="project" value="UniProtKB-ARBA"/>
</dbReference>
<feature type="region of interest" description="Disordered" evidence="10">
    <location>
        <begin position="1"/>
        <end position="281"/>
    </location>
</feature>
<evidence type="ECO:0000256" key="10">
    <source>
        <dbReference type="SAM" id="MobiDB-lite"/>
    </source>
</evidence>
<keyword evidence="3" id="KW-0597">Phosphoprotein</keyword>
<name>A0A9P4QKY4_9PLEO</name>
<evidence type="ECO:0000256" key="4">
    <source>
        <dbReference type="ARBA" id="ARBA00022737"/>
    </source>
</evidence>
<dbReference type="Pfam" id="PF02178">
    <property type="entry name" value="AT_hook"/>
    <property type="match status" value="4"/>
</dbReference>
<dbReference type="PRINTS" id="PR00930">
    <property type="entry name" value="HIGHMOBLTYIY"/>
</dbReference>
<dbReference type="PANTHER" id="PTHR23341:SF2">
    <property type="entry name" value="HIGH MOBILITY GROUP PROTEIN HMG-12"/>
    <property type="match status" value="1"/>
</dbReference>
<sequence>MARLRSEHSPGEANELGGFSGSLTTGMVPGSAGGPDSLAQLTTDSIKPGMPTEPVIQEEPKETGTAPKRGRGLPLQSELEGRPQGEATDGNVTEEPLRKRLRSSPSEASQKNTAEEAQKDSTEVNNGRVLRRGRGRPAKGIDAKAENNMHESSLEAETAAQKDASGGEMKRGRGRPKKNADQPIKLDKDQQNLKDPAPKRGRGRPAKNTGDVVEAQENAEVPSLKRGRGRPRKTNMSTAEQLQKAAPTAGNNGTGQTEAGGVNGSNDQANEVGQSPKTRPSISTYVLFAIPASFSAEVEDALDKWTEEQSQKFGSIPAEGIDGLKSFLAGVSRT</sequence>
<accession>A0A9P4QKY4</accession>
<keyword evidence="4" id="KW-0677">Repeat</keyword>
<comment type="subcellular location">
    <subcellularLocation>
        <location evidence="1">Nucleus</location>
    </subcellularLocation>
</comment>
<evidence type="ECO:0000256" key="7">
    <source>
        <dbReference type="ARBA" id="ARBA00023125"/>
    </source>
</evidence>
<comment type="caution">
    <text evidence="11">The sequence shown here is derived from an EMBL/GenBank/DDBJ whole genome shotgun (WGS) entry which is preliminary data.</text>
</comment>
<evidence type="ECO:0000256" key="1">
    <source>
        <dbReference type="ARBA" id="ARBA00004123"/>
    </source>
</evidence>
<dbReference type="Proteomes" id="UP000799444">
    <property type="component" value="Unassembled WGS sequence"/>
</dbReference>
<reference evidence="11" key="1">
    <citation type="journal article" date="2020" name="Stud. Mycol.">
        <title>101 Dothideomycetes genomes: a test case for predicting lifestyles and emergence of pathogens.</title>
        <authorList>
            <person name="Haridas S."/>
            <person name="Albert R."/>
            <person name="Binder M."/>
            <person name="Bloem J."/>
            <person name="Labutti K."/>
            <person name="Salamov A."/>
            <person name="Andreopoulos B."/>
            <person name="Baker S."/>
            <person name="Barry K."/>
            <person name="Bills G."/>
            <person name="Bluhm B."/>
            <person name="Cannon C."/>
            <person name="Castanera R."/>
            <person name="Culley D."/>
            <person name="Daum C."/>
            <person name="Ezra D."/>
            <person name="Gonzalez J."/>
            <person name="Henrissat B."/>
            <person name="Kuo A."/>
            <person name="Liang C."/>
            <person name="Lipzen A."/>
            <person name="Lutzoni F."/>
            <person name="Magnuson J."/>
            <person name="Mondo S."/>
            <person name="Nolan M."/>
            <person name="Ohm R."/>
            <person name="Pangilinan J."/>
            <person name="Park H.-J."/>
            <person name="Ramirez L."/>
            <person name="Alfaro M."/>
            <person name="Sun H."/>
            <person name="Tritt A."/>
            <person name="Yoshinaga Y."/>
            <person name="Zwiers L.-H."/>
            <person name="Turgeon B."/>
            <person name="Goodwin S."/>
            <person name="Spatafora J."/>
            <person name="Crous P."/>
            <person name="Grigoriev I."/>
        </authorList>
    </citation>
    <scope>NUCLEOTIDE SEQUENCE</scope>
    <source>
        <strain evidence="11">CBS 125425</strain>
    </source>
</reference>
<evidence type="ECO:0000256" key="3">
    <source>
        <dbReference type="ARBA" id="ARBA00022553"/>
    </source>
</evidence>
<proteinExistence type="inferred from homology"/>
<dbReference type="PANTHER" id="PTHR23341">
    <property type="entry name" value="HIGH MOBILITY GROUP PROTEINS HMG-A AND C"/>
    <property type="match status" value="1"/>
</dbReference>
<organism evidence="11 12">
    <name type="scientific">Polyplosphaeria fusca</name>
    <dbReference type="NCBI Taxonomy" id="682080"/>
    <lineage>
        <taxon>Eukaryota</taxon>
        <taxon>Fungi</taxon>
        <taxon>Dikarya</taxon>
        <taxon>Ascomycota</taxon>
        <taxon>Pezizomycotina</taxon>
        <taxon>Dothideomycetes</taxon>
        <taxon>Pleosporomycetidae</taxon>
        <taxon>Pleosporales</taxon>
        <taxon>Tetraplosphaeriaceae</taxon>
        <taxon>Polyplosphaeria</taxon>
    </lineage>
</organism>
<dbReference type="EMBL" id="ML996282">
    <property type="protein sequence ID" value="KAF2728379.1"/>
    <property type="molecule type" value="Genomic_DNA"/>
</dbReference>
<dbReference type="OrthoDB" id="1110759at2759"/>
<evidence type="ECO:0000256" key="6">
    <source>
        <dbReference type="ARBA" id="ARBA00023015"/>
    </source>
</evidence>
<evidence type="ECO:0000256" key="5">
    <source>
        <dbReference type="ARBA" id="ARBA00022990"/>
    </source>
</evidence>
<dbReference type="PRINTS" id="PR00929">
    <property type="entry name" value="ATHOOK"/>
</dbReference>
<feature type="compositionally biased region" description="Polar residues" evidence="10">
    <location>
        <begin position="103"/>
        <end position="112"/>
    </location>
</feature>
<feature type="compositionally biased region" description="Basic and acidic residues" evidence="10">
    <location>
        <begin position="178"/>
        <end position="198"/>
    </location>
</feature>
<dbReference type="SMART" id="SM00384">
    <property type="entry name" value="AT_hook"/>
    <property type="match status" value="4"/>
</dbReference>
<keyword evidence="7" id="KW-0238">DNA-binding</keyword>
<evidence type="ECO:0000256" key="9">
    <source>
        <dbReference type="ARBA" id="ARBA00023242"/>
    </source>
</evidence>
<keyword evidence="9" id="KW-0539">Nucleus</keyword>
<dbReference type="GO" id="GO:0003712">
    <property type="term" value="F:transcription coregulator activity"/>
    <property type="evidence" value="ECO:0007669"/>
    <property type="project" value="TreeGrafter"/>
</dbReference>
<evidence type="ECO:0000313" key="12">
    <source>
        <dbReference type="Proteomes" id="UP000799444"/>
    </source>
</evidence>
<dbReference type="GO" id="GO:0000785">
    <property type="term" value="C:chromatin"/>
    <property type="evidence" value="ECO:0007669"/>
    <property type="project" value="InterPro"/>
</dbReference>
<evidence type="ECO:0000313" key="11">
    <source>
        <dbReference type="EMBL" id="KAF2728379.1"/>
    </source>
</evidence>
<dbReference type="GO" id="GO:0006355">
    <property type="term" value="P:regulation of DNA-templated transcription"/>
    <property type="evidence" value="ECO:0007669"/>
    <property type="project" value="InterPro"/>
</dbReference>
<keyword evidence="12" id="KW-1185">Reference proteome</keyword>
<keyword evidence="5" id="KW-0007">Acetylation</keyword>
<dbReference type="GO" id="GO:0003677">
    <property type="term" value="F:DNA binding"/>
    <property type="evidence" value="ECO:0007669"/>
    <property type="project" value="UniProtKB-KW"/>
</dbReference>
<feature type="compositionally biased region" description="Basic and acidic residues" evidence="10">
    <location>
        <begin position="113"/>
        <end position="122"/>
    </location>
</feature>
<protein>
    <submittedName>
        <fullName evidence="11">Uncharacterized protein</fullName>
    </submittedName>
</protein>
<dbReference type="GO" id="GO:0005634">
    <property type="term" value="C:nucleus"/>
    <property type="evidence" value="ECO:0007669"/>
    <property type="project" value="UniProtKB-SubCell"/>
</dbReference>
<gene>
    <name evidence="11" type="ORF">EJ04DRAFT_556790</name>
</gene>